<reference evidence="2" key="1">
    <citation type="submission" date="2019-05" db="EMBL/GenBank/DDBJ databases">
        <title>The de novo reference genome and transcriptome assemblies of the wild tomato species Solanum chilense.</title>
        <authorList>
            <person name="Stam R."/>
            <person name="Nosenko T."/>
            <person name="Hoerger A.C."/>
            <person name="Stephan W."/>
            <person name="Seidel M.A."/>
            <person name="Kuhn J.M.M."/>
            <person name="Haberer G."/>
            <person name="Tellier A."/>
        </authorList>
    </citation>
    <scope>NUCLEOTIDE SEQUENCE</scope>
    <source>
        <tissue evidence="2">Mature leaves</tissue>
    </source>
</reference>
<keyword evidence="1" id="KW-0472">Membrane</keyword>
<keyword evidence="1" id="KW-1133">Transmembrane helix</keyword>
<sequence length="100" mass="11303">REVEVVMVEAAIPEDVVVEVMVVTKTAEVMGKLELGQHHMVGAMGRLVIGTIVTLSPGGLKRRHLMLLSQVIFWFVTAWLLYYLILAPHFHMYLPHLLLV</sequence>
<evidence type="ECO:0000313" key="2">
    <source>
        <dbReference type="EMBL" id="TMW80373.1"/>
    </source>
</evidence>
<evidence type="ECO:0000256" key="1">
    <source>
        <dbReference type="SAM" id="Phobius"/>
    </source>
</evidence>
<feature type="non-terminal residue" evidence="2">
    <location>
        <position position="100"/>
    </location>
</feature>
<accession>A0A6N2AK57</accession>
<gene>
    <name evidence="2" type="ORF">EJD97_020767</name>
</gene>
<name>A0A6N2AK57_SOLCI</name>
<keyword evidence="1" id="KW-0812">Transmembrane</keyword>
<feature type="non-terminal residue" evidence="2">
    <location>
        <position position="1"/>
    </location>
</feature>
<dbReference type="AlphaFoldDB" id="A0A6N2AK57"/>
<proteinExistence type="predicted"/>
<dbReference type="EMBL" id="RXGB01061191">
    <property type="protein sequence ID" value="TMW80373.1"/>
    <property type="molecule type" value="Genomic_DNA"/>
</dbReference>
<comment type="caution">
    <text evidence="2">The sequence shown here is derived from an EMBL/GenBank/DDBJ whole genome shotgun (WGS) entry which is preliminary data.</text>
</comment>
<organism evidence="2">
    <name type="scientific">Solanum chilense</name>
    <name type="common">Tomato</name>
    <name type="synonym">Lycopersicon chilense</name>
    <dbReference type="NCBI Taxonomy" id="4083"/>
    <lineage>
        <taxon>Eukaryota</taxon>
        <taxon>Viridiplantae</taxon>
        <taxon>Streptophyta</taxon>
        <taxon>Embryophyta</taxon>
        <taxon>Tracheophyta</taxon>
        <taxon>Spermatophyta</taxon>
        <taxon>Magnoliopsida</taxon>
        <taxon>eudicotyledons</taxon>
        <taxon>Gunneridae</taxon>
        <taxon>Pentapetalae</taxon>
        <taxon>asterids</taxon>
        <taxon>lamiids</taxon>
        <taxon>Solanales</taxon>
        <taxon>Solanaceae</taxon>
        <taxon>Solanoideae</taxon>
        <taxon>Solaneae</taxon>
        <taxon>Solanum</taxon>
        <taxon>Solanum subgen. Lycopersicon</taxon>
    </lineage>
</organism>
<protein>
    <submittedName>
        <fullName evidence="2">Uncharacterized protein</fullName>
    </submittedName>
</protein>
<feature type="transmembrane region" description="Helical" evidence="1">
    <location>
        <begin position="72"/>
        <end position="94"/>
    </location>
</feature>